<reference evidence="4 5" key="1">
    <citation type="submission" date="2017-03" db="EMBL/GenBank/DDBJ databases">
        <title>Genomic insights into Mycobacterium simiae human colonization.</title>
        <authorList>
            <person name="Steffani J.L."/>
            <person name="Brunck M.E."/>
            <person name="Cruz E."/>
            <person name="Montiel R."/>
            <person name="Barona F."/>
        </authorList>
    </citation>
    <scope>NUCLEOTIDE SEQUENCE [LARGE SCALE GENOMIC DNA]</scope>
    <source>
        <strain evidence="4 5">MsiGto</strain>
    </source>
</reference>
<dbReference type="EMBL" id="MZZM01000042">
    <property type="protein sequence ID" value="ORJ52981.1"/>
    <property type="molecule type" value="Genomic_DNA"/>
</dbReference>
<dbReference type="RefSeq" id="WP_033719504.1">
    <property type="nucleotide sequence ID" value="NZ_MZZM01000042.1"/>
</dbReference>
<keyword evidence="1" id="KW-0805">Transcription regulation</keyword>
<comment type="caution">
    <text evidence="4">The sequence shown here is derived from an EMBL/GenBank/DDBJ whole genome shotgun (WGS) entry which is preliminary data.</text>
</comment>
<dbReference type="InterPro" id="IPR027383">
    <property type="entry name" value="Znf_put"/>
</dbReference>
<evidence type="ECO:0000256" key="1">
    <source>
        <dbReference type="ARBA" id="ARBA00023015"/>
    </source>
</evidence>
<dbReference type="GeneID" id="66600165"/>
<dbReference type="Pfam" id="PF13490">
    <property type="entry name" value="zf-HC2"/>
    <property type="match status" value="1"/>
</dbReference>
<protein>
    <recommendedName>
        <fullName evidence="3">Putative zinc-finger domain-containing protein</fullName>
    </recommendedName>
</protein>
<proteinExistence type="predicted"/>
<dbReference type="Proteomes" id="UP000193040">
    <property type="component" value="Unassembled WGS sequence"/>
</dbReference>
<keyword evidence="5" id="KW-1185">Reference proteome</keyword>
<feature type="domain" description="Putative zinc-finger" evidence="3">
    <location>
        <begin position="16"/>
        <end position="50"/>
    </location>
</feature>
<name>A0A1X0XJC7_MYCSI</name>
<keyword evidence="2" id="KW-0804">Transcription</keyword>
<accession>A0A1X0XJC7</accession>
<evidence type="ECO:0000313" key="4">
    <source>
        <dbReference type="EMBL" id="ORJ52981.1"/>
    </source>
</evidence>
<organism evidence="4 5">
    <name type="scientific">Mycobacterium simiae</name>
    <name type="common">Mycobacterium habana</name>
    <dbReference type="NCBI Taxonomy" id="1784"/>
    <lineage>
        <taxon>Bacteria</taxon>
        <taxon>Bacillati</taxon>
        <taxon>Actinomycetota</taxon>
        <taxon>Actinomycetes</taxon>
        <taxon>Mycobacteriales</taxon>
        <taxon>Mycobacteriaceae</taxon>
        <taxon>Mycobacterium</taxon>
        <taxon>Mycobacterium simiae complex</taxon>
    </lineage>
</organism>
<evidence type="ECO:0000256" key="2">
    <source>
        <dbReference type="ARBA" id="ARBA00023163"/>
    </source>
</evidence>
<dbReference type="AlphaFoldDB" id="A0A1X0XJC7"/>
<sequence length="91" mass="10431">MSADDAFIANDLRIACADAVALVTDYLETALVATDLARFEQHTSLCEACRVYVDQIRRTIWITRAARQESIEIRPTNFDALMDEFRRHSHD</sequence>
<dbReference type="Gene3D" id="1.10.10.1320">
    <property type="entry name" value="Anti-sigma factor, zinc-finger domain"/>
    <property type="match status" value="1"/>
</dbReference>
<evidence type="ECO:0000259" key="3">
    <source>
        <dbReference type="Pfam" id="PF13490"/>
    </source>
</evidence>
<gene>
    <name evidence="4" type="ORF">B5M45_29650</name>
</gene>
<evidence type="ECO:0000313" key="5">
    <source>
        <dbReference type="Proteomes" id="UP000193040"/>
    </source>
</evidence>
<dbReference type="InterPro" id="IPR041916">
    <property type="entry name" value="Anti_sigma_zinc_sf"/>
</dbReference>